<dbReference type="GO" id="GO:0008237">
    <property type="term" value="F:metallopeptidase activity"/>
    <property type="evidence" value="ECO:0007669"/>
    <property type="project" value="UniProtKB-KW"/>
</dbReference>
<dbReference type="Pfam" id="PF01523">
    <property type="entry name" value="PmbA_TldD_1st"/>
    <property type="match status" value="1"/>
</dbReference>
<dbReference type="Pfam" id="PF19290">
    <property type="entry name" value="PmbA_TldD_2nd"/>
    <property type="match status" value="1"/>
</dbReference>
<protein>
    <submittedName>
        <fullName evidence="8">Metalloprotease TldD</fullName>
        <ecNumber evidence="8">3.4.24.-</ecNumber>
    </submittedName>
</protein>
<evidence type="ECO:0000256" key="3">
    <source>
        <dbReference type="ARBA" id="ARBA00022801"/>
    </source>
</evidence>
<dbReference type="GO" id="GO:0006508">
    <property type="term" value="P:proteolysis"/>
    <property type="evidence" value="ECO:0007669"/>
    <property type="project" value="UniProtKB-KW"/>
</dbReference>
<dbReference type="EMBL" id="JAGMWN010000008">
    <property type="protein sequence ID" value="MBP5858501.1"/>
    <property type="molecule type" value="Genomic_DNA"/>
</dbReference>
<dbReference type="PANTHER" id="PTHR30624">
    <property type="entry name" value="UNCHARACTERIZED PROTEIN TLDD AND PMBA"/>
    <property type="match status" value="1"/>
</dbReference>
<dbReference type="Gene3D" id="3.30.2290.10">
    <property type="entry name" value="PmbA/TldD superfamily"/>
    <property type="match status" value="1"/>
</dbReference>
<comment type="similarity">
    <text evidence="1">Belongs to the peptidase U62 family.</text>
</comment>
<dbReference type="AlphaFoldDB" id="A0A8J7SPQ9"/>
<name>A0A8J7SPQ9_9PROT</name>
<dbReference type="InterPro" id="IPR051463">
    <property type="entry name" value="Peptidase_U62_metallo"/>
</dbReference>
<dbReference type="InterPro" id="IPR002510">
    <property type="entry name" value="Metalloprtase-TldD/E_N"/>
</dbReference>
<dbReference type="Pfam" id="PF19289">
    <property type="entry name" value="PmbA_TldD_3rd"/>
    <property type="match status" value="1"/>
</dbReference>
<evidence type="ECO:0000256" key="2">
    <source>
        <dbReference type="ARBA" id="ARBA00022670"/>
    </source>
</evidence>
<organism evidence="8 9">
    <name type="scientific">Marivibrio halodurans</name>
    <dbReference type="NCBI Taxonomy" id="2039722"/>
    <lineage>
        <taxon>Bacteria</taxon>
        <taxon>Pseudomonadati</taxon>
        <taxon>Pseudomonadota</taxon>
        <taxon>Alphaproteobacteria</taxon>
        <taxon>Rhodospirillales</taxon>
        <taxon>Rhodospirillaceae</taxon>
        <taxon>Marivibrio</taxon>
    </lineage>
</organism>
<dbReference type="Proteomes" id="UP000672602">
    <property type="component" value="Unassembled WGS sequence"/>
</dbReference>
<evidence type="ECO:0000256" key="4">
    <source>
        <dbReference type="ARBA" id="ARBA00023049"/>
    </source>
</evidence>
<reference evidence="8" key="1">
    <citation type="submission" date="2021-04" db="EMBL/GenBank/DDBJ databases">
        <authorList>
            <person name="Zhang D.-C."/>
        </authorList>
    </citation>
    <scope>NUCLEOTIDE SEQUENCE</scope>
    <source>
        <strain evidence="8">CGMCC 1.15697</strain>
    </source>
</reference>
<evidence type="ECO:0000313" key="9">
    <source>
        <dbReference type="Proteomes" id="UP000672602"/>
    </source>
</evidence>
<evidence type="ECO:0000259" key="6">
    <source>
        <dbReference type="Pfam" id="PF19289"/>
    </source>
</evidence>
<feature type="domain" description="Metalloprotease TldD/E central" evidence="7">
    <location>
        <begin position="124"/>
        <end position="233"/>
    </location>
</feature>
<accession>A0A8J7SPQ9</accession>
<dbReference type="PANTHER" id="PTHR30624:SF4">
    <property type="entry name" value="METALLOPROTEASE TLDD"/>
    <property type="match status" value="1"/>
</dbReference>
<dbReference type="InterPro" id="IPR036059">
    <property type="entry name" value="TldD/PmbA_sf"/>
</dbReference>
<evidence type="ECO:0000259" key="5">
    <source>
        <dbReference type="Pfam" id="PF01523"/>
    </source>
</evidence>
<dbReference type="InterPro" id="IPR025502">
    <property type="entry name" value="TldD"/>
</dbReference>
<keyword evidence="3 8" id="KW-0378">Hydrolase</keyword>
<dbReference type="SUPFAM" id="SSF111283">
    <property type="entry name" value="Putative modulator of DNA gyrase, PmbA/TldD"/>
    <property type="match status" value="1"/>
</dbReference>
<dbReference type="EC" id="3.4.24.-" evidence="8"/>
<dbReference type="NCBIfam" id="NF008006">
    <property type="entry name" value="PRK10735.1"/>
    <property type="match status" value="1"/>
</dbReference>
<dbReference type="InterPro" id="IPR035068">
    <property type="entry name" value="TldD/PmbA_N"/>
</dbReference>
<keyword evidence="9" id="KW-1185">Reference proteome</keyword>
<gene>
    <name evidence="8" type="primary">tldD</name>
    <name evidence="8" type="ORF">KAJ83_15880</name>
</gene>
<dbReference type="GO" id="GO:0005829">
    <property type="term" value="C:cytosol"/>
    <property type="evidence" value="ECO:0007669"/>
    <property type="project" value="TreeGrafter"/>
</dbReference>
<dbReference type="InterPro" id="IPR045570">
    <property type="entry name" value="Metalloprtase-TldD/E_cen_dom"/>
</dbReference>
<evidence type="ECO:0000259" key="7">
    <source>
        <dbReference type="Pfam" id="PF19290"/>
    </source>
</evidence>
<evidence type="ECO:0000256" key="1">
    <source>
        <dbReference type="ARBA" id="ARBA00005836"/>
    </source>
</evidence>
<sequence length="476" mass="49830">MADLARTDELFFDRAGLDRTRVEGLVDETLHGADDGELYLEYSQSESVTFDDGRIRNAAFDSSQGFGLRAVCGDAAGYAHAGDLSEAAMKRASEAVRAVKHGHAGTLAAPPPGTNASLYPDVNPIATLDFDAKVKLLSEIDAYARGKDTRVSQVSASLAGEWTAVQIVRADGERVADIRPLVRLNVSVVVSEGDRMESGSHGAGGRADYAAYIDPAFWQGAVDEALRQALVNLESVDCPAGEMTVVLGSGWPGILLHEAIGHGLEGDFNRKKTSAFAGLMGQRVAAPGVTVVDDGTLADRRGSLTIDDEGTPTNRTVLIEDGILKGYMQDRMNARLMGMAPTGNGRRQSYAHAPMPRMTNTVMLGGDKDPAEIIASVPNGLYAVNFGGGQVDITNGKFVFSCTEAYKIEDGKVTAPVKGATLIGNGPDALTKVSMIGNDMALDPGIGTCGKDGQGVPVGVGQPTMRLDGLTVGGTG</sequence>
<feature type="domain" description="Metalloprotease TldD/E C-terminal" evidence="6">
    <location>
        <begin position="241"/>
        <end position="474"/>
    </location>
</feature>
<dbReference type="RefSeq" id="WP_210683087.1">
    <property type="nucleotide sequence ID" value="NZ_JAGMWN010000008.1"/>
</dbReference>
<keyword evidence="4 8" id="KW-0482">Metalloprotease</keyword>
<proteinExistence type="inferred from homology"/>
<dbReference type="PIRSF" id="PIRSF004919">
    <property type="entry name" value="TldD"/>
    <property type="match status" value="1"/>
</dbReference>
<evidence type="ECO:0000313" key="8">
    <source>
        <dbReference type="EMBL" id="MBP5858501.1"/>
    </source>
</evidence>
<feature type="domain" description="Metalloprotease TldD/E N-terminal" evidence="5">
    <location>
        <begin position="37"/>
        <end position="96"/>
    </location>
</feature>
<comment type="caution">
    <text evidence="8">The sequence shown here is derived from an EMBL/GenBank/DDBJ whole genome shotgun (WGS) entry which is preliminary data.</text>
</comment>
<keyword evidence="2" id="KW-0645">Protease</keyword>
<dbReference type="InterPro" id="IPR045569">
    <property type="entry name" value="Metalloprtase-TldD/E_C"/>
</dbReference>